<keyword evidence="1" id="KW-0472">Membrane</keyword>
<accession>T0ZPF5</accession>
<evidence type="ECO:0000313" key="2">
    <source>
        <dbReference type="EMBL" id="EQD50216.1"/>
    </source>
</evidence>
<feature type="transmembrane region" description="Helical" evidence="1">
    <location>
        <begin position="109"/>
        <end position="137"/>
    </location>
</feature>
<name>T0ZPF5_9ZZZZ</name>
<reference evidence="2" key="1">
    <citation type="submission" date="2013-08" db="EMBL/GenBank/DDBJ databases">
        <authorList>
            <person name="Mendez C."/>
            <person name="Richter M."/>
            <person name="Ferrer M."/>
            <person name="Sanchez J."/>
        </authorList>
    </citation>
    <scope>NUCLEOTIDE SEQUENCE</scope>
</reference>
<feature type="transmembrane region" description="Helical" evidence="1">
    <location>
        <begin position="31"/>
        <end position="57"/>
    </location>
</feature>
<evidence type="ECO:0000256" key="1">
    <source>
        <dbReference type="SAM" id="Phobius"/>
    </source>
</evidence>
<reference evidence="2" key="2">
    <citation type="journal article" date="2014" name="ISME J.">
        <title>Microbial stratification in low pH oxic and suboxic macroscopic growths along an acid mine drainage.</title>
        <authorList>
            <person name="Mendez-Garcia C."/>
            <person name="Mesa V."/>
            <person name="Sprenger R.R."/>
            <person name="Richter M."/>
            <person name="Diez M.S."/>
            <person name="Solano J."/>
            <person name="Bargiela R."/>
            <person name="Golyshina O.V."/>
            <person name="Manteca A."/>
            <person name="Ramos J.L."/>
            <person name="Gallego J.R."/>
            <person name="Llorente I."/>
            <person name="Martins Dos Santos V.A."/>
            <person name="Jensen O.N."/>
            <person name="Pelaez A.I."/>
            <person name="Sanchez J."/>
            <person name="Ferrer M."/>
        </authorList>
    </citation>
    <scope>NUCLEOTIDE SEQUENCE</scope>
</reference>
<feature type="non-terminal residue" evidence="2">
    <location>
        <position position="171"/>
    </location>
</feature>
<organism evidence="2">
    <name type="scientific">mine drainage metagenome</name>
    <dbReference type="NCBI Taxonomy" id="410659"/>
    <lineage>
        <taxon>unclassified sequences</taxon>
        <taxon>metagenomes</taxon>
        <taxon>ecological metagenomes</taxon>
    </lineage>
</organism>
<dbReference type="EMBL" id="AUZX01009896">
    <property type="protein sequence ID" value="EQD50216.1"/>
    <property type="molecule type" value="Genomic_DNA"/>
</dbReference>
<comment type="caution">
    <text evidence="2">The sequence shown here is derived from an EMBL/GenBank/DDBJ whole genome shotgun (WGS) entry which is preliminary data.</text>
</comment>
<keyword evidence="1" id="KW-0812">Transmembrane</keyword>
<sequence>ATSGAWLATVPAGPLVGPPAVVLSHLLANGFWWLATVTDSAWFLVMMGVEMGALVYFKIRETRHQGLRLRLWLLVGVFASTTVLIPGFWSTIPGVPALATVPFLGWTMGIGSGGALTGTVILAVLGTYLLVAGLCFLFGRRALCSVLCGMAPLMYQGTLMDRMKSFNRSSS</sequence>
<dbReference type="AlphaFoldDB" id="T0ZPF5"/>
<keyword evidence="1" id="KW-1133">Transmembrane helix</keyword>
<feature type="transmembrane region" description="Helical" evidence="1">
    <location>
        <begin position="69"/>
        <end position="89"/>
    </location>
</feature>
<gene>
    <name evidence="2" type="ORF">B1A_13525</name>
</gene>
<proteinExistence type="predicted"/>
<feature type="non-terminal residue" evidence="2">
    <location>
        <position position="1"/>
    </location>
</feature>
<protein>
    <submittedName>
        <fullName evidence="2">4Fe-4S ferredoxin iron-sulfur binding domain protein</fullName>
    </submittedName>
</protein>